<name>A0A8H8TXJ1_9HELO</name>
<dbReference type="GeneID" id="41986427"/>
<proteinExistence type="predicted"/>
<protein>
    <submittedName>
        <fullName evidence="1">Uncharacterized protein</fullName>
    </submittedName>
</protein>
<comment type="caution">
    <text evidence="1">The sequence shown here is derived from an EMBL/GenBank/DDBJ whole genome shotgun (WGS) entry which is preliminary data.</text>
</comment>
<dbReference type="Gene3D" id="1.25.40.10">
    <property type="entry name" value="Tetratricopeptide repeat domain"/>
    <property type="match status" value="1"/>
</dbReference>
<evidence type="ECO:0000313" key="1">
    <source>
        <dbReference type="EMBL" id="TVY25572.1"/>
    </source>
</evidence>
<sequence>MVKLYSISSGIQKVLGFQAALKSTARFPNFRAMSSASTTHPDINRITSYCSDAMALNVASTAVAKGFDWNVTNLQQPIFYLPFLHDENLVSQVAAASLNDGLLSRCAPGSRDAEYAETSRASSGAMVTVFCDLEDSRLAMRCWEGNRRQKRSEYLKEHSSGF</sequence>
<dbReference type="AlphaFoldDB" id="A0A8H8TXJ1"/>
<dbReference type="Proteomes" id="UP000431533">
    <property type="component" value="Unassembled WGS sequence"/>
</dbReference>
<dbReference type="Pfam" id="PF06041">
    <property type="entry name" value="DUF924"/>
    <property type="match status" value="1"/>
</dbReference>
<dbReference type="InterPro" id="IPR011990">
    <property type="entry name" value="TPR-like_helical_dom_sf"/>
</dbReference>
<dbReference type="EMBL" id="QGMH01000091">
    <property type="protein sequence ID" value="TVY25572.1"/>
    <property type="molecule type" value="Genomic_DNA"/>
</dbReference>
<keyword evidence="2" id="KW-1185">Reference proteome</keyword>
<reference evidence="1 2" key="1">
    <citation type="submission" date="2018-05" db="EMBL/GenBank/DDBJ databases">
        <title>Genome sequencing and assembly of the regulated plant pathogen Lachnellula willkommii and related sister species for the development of diagnostic species identification markers.</title>
        <authorList>
            <person name="Giroux E."/>
            <person name="Bilodeau G."/>
        </authorList>
    </citation>
    <scope>NUCLEOTIDE SEQUENCE [LARGE SCALE GENOMIC DNA]</scope>
    <source>
        <strain evidence="1 2">CBS 185.66</strain>
    </source>
</reference>
<dbReference type="SUPFAM" id="SSF48452">
    <property type="entry name" value="TPR-like"/>
    <property type="match status" value="1"/>
</dbReference>
<accession>A0A8H8TXJ1</accession>
<organism evidence="1 2">
    <name type="scientific">Lachnellula hyalina</name>
    <dbReference type="NCBI Taxonomy" id="1316788"/>
    <lineage>
        <taxon>Eukaryota</taxon>
        <taxon>Fungi</taxon>
        <taxon>Dikarya</taxon>
        <taxon>Ascomycota</taxon>
        <taxon>Pezizomycotina</taxon>
        <taxon>Leotiomycetes</taxon>
        <taxon>Helotiales</taxon>
        <taxon>Lachnaceae</taxon>
        <taxon>Lachnellula</taxon>
    </lineage>
</organism>
<dbReference type="RefSeq" id="XP_031004360.1">
    <property type="nucleotide sequence ID" value="XM_031151169.1"/>
</dbReference>
<evidence type="ECO:0000313" key="2">
    <source>
        <dbReference type="Proteomes" id="UP000431533"/>
    </source>
</evidence>
<dbReference type="OrthoDB" id="414698at2759"/>
<gene>
    <name evidence="1" type="ORF">LHYA1_G006229</name>
</gene>
<dbReference type="InterPro" id="IPR010323">
    <property type="entry name" value="DUF924"/>
</dbReference>